<dbReference type="Pfam" id="PF01329">
    <property type="entry name" value="Pterin_4a"/>
    <property type="match status" value="1"/>
</dbReference>
<reference evidence="5 6" key="1">
    <citation type="submission" date="2023-07" db="EMBL/GenBank/DDBJ databases">
        <authorList>
            <person name="Kim M.K."/>
        </authorList>
    </citation>
    <scope>NUCLEOTIDE SEQUENCE [LARGE SCALE GENOMIC DNA]</scope>
    <source>
        <strain evidence="5 6">KR1UV-12</strain>
    </source>
</reference>
<keyword evidence="6" id="KW-1185">Reference proteome</keyword>
<name>A0ABT9ENJ4_9SPHN</name>
<dbReference type="SUPFAM" id="SSF55248">
    <property type="entry name" value="PCD-like"/>
    <property type="match status" value="1"/>
</dbReference>
<keyword evidence="3 4" id="KW-0456">Lyase</keyword>
<dbReference type="HAMAP" id="MF_00434">
    <property type="entry name" value="Pterin_4_alpha"/>
    <property type="match status" value="1"/>
</dbReference>
<dbReference type="EMBL" id="JAUUDS010000010">
    <property type="protein sequence ID" value="MDP1028525.1"/>
    <property type="molecule type" value="Genomic_DNA"/>
</dbReference>
<dbReference type="RefSeq" id="WP_305174253.1">
    <property type="nucleotide sequence ID" value="NZ_JAUUDS010000010.1"/>
</dbReference>
<dbReference type="InterPro" id="IPR001533">
    <property type="entry name" value="Pterin_deHydtase"/>
</dbReference>
<dbReference type="CDD" id="cd00914">
    <property type="entry name" value="PCD_DCoH_subfamily_b"/>
    <property type="match status" value="1"/>
</dbReference>
<protein>
    <recommendedName>
        <fullName evidence="4">Putative pterin-4-alpha-carbinolamine dehydratase</fullName>
        <shortName evidence="4">PHS</shortName>
        <ecNumber evidence="4">4.2.1.96</ecNumber>
    </recommendedName>
    <alternativeName>
        <fullName evidence="4">4-alpha-hydroxy-tetrahydropterin dehydratase</fullName>
    </alternativeName>
    <alternativeName>
        <fullName evidence="4">Pterin carbinolamine dehydratase</fullName>
        <shortName evidence="4">PCD</shortName>
    </alternativeName>
</protein>
<organism evidence="5 6">
    <name type="scientific">Sphingomonas aurea</name>
    <dbReference type="NCBI Taxonomy" id="3063994"/>
    <lineage>
        <taxon>Bacteria</taxon>
        <taxon>Pseudomonadati</taxon>
        <taxon>Pseudomonadota</taxon>
        <taxon>Alphaproteobacteria</taxon>
        <taxon>Sphingomonadales</taxon>
        <taxon>Sphingomonadaceae</taxon>
        <taxon>Sphingomonas</taxon>
    </lineage>
</organism>
<evidence type="ECO:0000313" key="6">
    <source>
        <dbReference type="Proteomes" id="UP001230685"/>
    </source>
</evidence>
<evidence type="ECO:0000256" key="3">
    <source>
        <dbReference type="ARBA" id="ARBA00023239"/>
    </source>
</evidence>
<dbReference type="PANTHER" id="PTHR12599:SF0">
    <property type="entry name" value="PTERIN-4-ALPHA-CARBINOLAMINE DEHYDRATASE"/>
    <property type="match status" value="1"/>
</dbReference>
<accession>A0ABT9ENJ4</accession>
<evidence type="ECO:0000256" key="2">
    <source>
        <dbReference type="ARBA" id="ARBA00006472"/>
    </source>
</evidence>
<comment type="caution">
    <text evidence="5">The sequence shown here is derived from an EMBL/GenBank/DDBJ whole genome shotgun (WGS) entry which is preliminary data.</text>
</comment>
<evidence type="ECO:0000256" key="4">
    <source>
        <dbReference type="HAMAP-Rule" id="MF_00434"/>
    </source>
</evidence>
<dbReference type="Gene3D" id="3.30.1360.20">
    <property type="entry name" value="Transcriptional coactivator/pterin dehydratase"/>
    <property type="match status" value="1"/>
</dbReference>
<dbReference type="InterPro" id="IPR036428">
    <property type="entry name" value="PCD_sf"/>
</dbReference>
<sequence length="121" mass="13694">MPIHPHRHRRCRSATASVANRRAMMIEALSETERADALDGLPEWDHDEARDAITRTIVFADFIEAFGFMTQVALIAERMNHHPEWANVYNRVDVLLTTHDAGGLSSRDIEMAQAIDAIVEE</sequence>
<evidence type="ECO:0000256" key="1">
    <source>
        <dbReference type="ARBA" id="ARBA00001554"/>
    </source>
</evidence>
<dbReference type="PANTHER" id="PTHR12599">
    <property type="entry name" value="PTERIN-4-ALPHA-CARBINOLAMINE DEHYDRATASE"/>
    <property type="match status" value="1"/>
</dbReference>
<dbReference type="Proteomes" id="UP001230685">
    <property type="component" value="Unassembled WGS sequence"/>
</dbReference>
<dbReference type="NCBIfam" id="NF002020">
    <property type="entry name" value="PRK00823.1-5"/>
    <property type="match status" value="1"/>
</dbReference>
<dbReference type="NCBIfam" id="NF002017">
    <property type="entry name" value="PRK00823.1-2"/>
    <property type="match status" value="1"/>
</dbReference>
<proteinExistence type="inferred from homology"/>
<dbReference type="GO" id="GO:0008124">
    <property type="term" value="F:4-alpha-hydroxytetrahydrobiopterin dehydratase activity"/>
    <property type="evidence" value="ECO:0007669"/>
    <property type="project" value="UniProtKB-EC"/>
</dbReference>
<dbReference type="EC" id="4.2.1.96" evidence="4"/>
<gene>
    <name evidence="5" type="ORF">Q5H91_14980</name>
</gene>
<dbReference type="NCBIfam" id="NF002018">
    <property type="entry name" value="PRK00823.1-3"/>
    <property type="match status" value="1"/>
</dbReference>
<evidence type="ECO:0000313" key="5">
    <source>
        <dbReference type="EMBL" id="MDP1028525.1"/>
    </source>
</evidence>
<comment type="similarity">
    <text evidence="2 4">Belongs to the pterin-4-alpha-carbinolamine dehydratase family.</text>
</comment>
<comment type="catalytic activity">
    <reaction evidence="1 4">
        <text>(4aS,6R)-4a-hydroxy-L-erythro-5,6,7,8-tetrahydrobiopterin = (6R)-L-erythro-6,7-dihydrobiopterin + H2O</text>
        <dbReference type="Rhea" id="RHEA:11920"/>
        <dbReference type="ChEBI" id="CHEBI:15377"/>
        <dbReference type="ChEBI" id="CHEBI:15642"/>
        <dbReference type="ChEBI" id="CHEBI:43120"/>
        <dbReference type="EC" id="4.2.1.96"/>
    </reaction>
</comment>